<dbReference type="EMBL" id="DTFV01000057">
    <property type="protein sequence ID" value="HGI30422.1"/>
    <property type="molecule type" value="Genomic_DNA"/>
</dbReference>
<evidence type="ECO:0000256" key="12">
    <source>
        <dbReference type="RuleBase" id="RU004253"/>
    </source>
</evidence>
<gene>
    <name evidence="10 14" type="primary">thiE</name>
    <name evidence="14" type="ORF">ENV30_03830</name>
</gene>
<dbReference type="Gene3D" id="3.20.20.70">
    <property type="entry name" value="Aldolase class I"/>
    <property type="match status" value="1"/>
</dbReference>
<comment type="pathway">
    <text evidence="2 10 12">Cofactor biosynthesis; thiamine diphosphate biosynthesis; thiamine phosphate from 4-amino-2-methyl-5-diphosphomethylpyrimidine and 4-methyl-5-(2-phosphoethyl)-thiazole: step 1/1.</text>
</comment>
<dbReference type="GO" id="GO:0004789">
    <property type="term" value="F:thiamine-phosphate diphosphorylase activity"/>
    <property type="evidence" value="ECO:0007669"/>
    <property type="project" value="UniProtKB-UniRule"/>
</dbReference>
<evidence type="ECO:0000256" key="11">
    <source>
        <dbReference type="RuleBase" id="RU003826"/>
    </source>
</evidence>
<evidence type="ECO:0000256" key="4">
    <source>
        <dbReference type="ARBA" id="ARBA00022723"/>
    </source>
</evidence>
<protein>
    <recommendedName>
        <fullName evidence="10">Thiamine-phosphate synthase</fullName>
        <shortName evidence="10">TP synthase</shortName>
        <shortName evidence="10">TPS</shortName>
        <ecNumber evidence="10">2.5.1.3</ecNumber>
    </recommendedName>
    <alternativeName>
        <fullName evidence="10">Thiamine-phosphate pyrophosphorylase</fullName>
        <shortName evidence="10">TMP pyrophosphorylase</shortName>
        <shortName evidence="10">TMP-PPase</shortName>
    </alternativeName>
</protein>
<evidence type="ECO:0000256" key="3">
    <source>
        <dbReference type="ARBA" id="ARBA00022679"/>
    </source>
</evidence>
<dbReference type="GO" id="GO:0000287">
    <property type="term" value="F:magnesium ion binding"/>
    <property type="evidence" value="ECO:0007669"/>
    <property type="project" value="UniProtKB-UniRule"/>
</dbReference>
<feature type="binding site" evidence="10">
    <location>
        <position position="68"/>
    </location>
    <ligand>
        <name>Mg(2+)</name>
        <dbReference type="ChEBI" id="CHEBI:18420"/>
    </ligand>
</feature>
<organism evidence="14">
    <name type="scientific">Candidatus Caldatribacterium californiense</name>
    <dbReference type="NCBI Taxonomy" id="1454726"/>
    <lineage>
        <taxon>Bacteria</taxon>
        <taxon>Pseudomonadati</taxon>
        <taxon>Atribacterota</taxon>
        <taxon>Atribacteria</taxon>
        <taxon>Atribacterales</taxon>
        <taxon>Candidatus Caldatribacteriaceae</taxon>
        <taxon>Candidatus Caldatribacterium</taxon>
    </lineage>
</organism>
<dbReference type="CDD" id="cd00564">
    <property type="entry name" value="TMP_TenI"/>
    <property type="match status" value="1"/>
</dbReference>
<dbReference type="FunFam" id="3.20.20.70:FF:000096">
    <property type="entry name" value="Thiamine-phosphate synthase"/>
    <property type="match status" value="1"/>
</dbReference>
<dbReference type="AlphaFoldDB" id="A0A7V3YFZ5"/>
<name>A0A7V3YFZ5_9BACT</name>
<feature type="binding site" evidence="10">
    <location>
        <position position="105"/>
    </location>
    <ligand>
        <name>4-amino-2-methyl-5-(diphosphooxymethyl)pyrimidine</name>
        <dbReference type="ChEBI" id="CHEBI:57841"/>
    </ligand>
</feature>
<dbReference type="Pfam" id="PF02581">
    <property type="entry name" value="TMP-TENI"/>
    <property type="match status" value="1"/>
</dbReference>
<proteinExistence type="inferred from homology"/>
<comment type="catalytic activity">
    <reaction evidence="9 10 11">
        <text>2-[(2R,5Z)-2-carboxy-4-methylthiazol-5(2H)-ylidene]ethyl phosphate + 4-amino-2-methyl-5-(diphosphooxymethyl)pyrimidine + 2 H(+) = thiamine phosphate + CO2 + diphosphate</text>
        <dbReference type="Rhea" id="RHEA:47844"/>
        <dbReference type="ChEBI" id="CHEBI:15378"/>
        <dbReference type="ChEBI" id="CHEBI:16526"/>
        <dbReference type="ChEBI" id="CHEBI:33019"/>
        <dbReference type="ChEBI" id="CHEBI:37575"/>
        <dbReference type="ChEBI" id="CHEBI:57841"/>
        <dbReference type="ChEBI" id="CHEBI:62899"/>
        <dbReference type="EC" id="2.5.1.3"/>
    </reaction>
</comment>
<dbReference type="HAMAP" id="MF_00097">
    <property type="entry name" value="TMP_synthase"/>
    <property type="match status" value="1"/>
</dbReference>
<dbReference type="UniPathway" id="UPA00060">
    <property type="reaction ID" value="UER00141"/>
</dbReference>
<evidence type="ECO:0000256" key="1">
    <source>
        <dbReference type="ARBA" id="ARBA00003814"/>
    </source>
</evidence>
<dbReference type="PANTHER" id="PTHR20857">
    <property type="entry name" value="THIAMINE-PHOSPHATE PYROPHOSPHORYLASE"/>
    <property type="match status" value="1"/>
</dbReference>
<evidence type="ECO:0000256" key="6">
    <source>
        <dbReference type="ARBA" id="ARBA00022977"/>
    </source>
</evidence>
<dbReference type="PANTHER" id="PTHR20857:SF15">
    <property type="entry name" value="THIAMINE-PHOSPHATE SYNTHASE"/>
    <property type="match status" value="1"/>
</dbReference>
<keyword evidence="3 10" id="KW-0808">Transferase</keyword>
<comment type="similarity">
    <text evidence="10 11">Belongs to the thiamine-phosphate synthase family.</text>
</comment>
<feature type="binding site" evidence="10">
    <location>
        <begin position="182"/>
        <end position="183"/>
    </location>
    <ligand>
        <name>2-[(2R,5Z)-2-carboxy-4-methylthiazol-5(2H)-ylidene]ethyl phosphate</name>
        <dbReference type="ChEBI" id="CHEBI:62899"/>
    </ligand>
</feature>
<feature type="domain" description="Thiamine phosphate synthase/TenI" evidence="13">
    <location>
        <begin position="6"/>
        <end position="185"/>
    </location>
</feature>
<feature type="binding site" evidence="10">
    <location>
        <begin position="35"/>
        <end position="39"/>
    </location>
    <ligand>
        <name>4-amino-2-methyl-5-(diphosphooxymethyl)pyrimidine</name>
        <dbReference type="ChEBI" id="CHEBI:57841"/>
    </ligand>
</feature>
<accession>A0A7V3YFZ5</accession>
<dbReference type="InterPro" id="IPR034291">
    <property type="entry name" value="TMP_synthase"/>
</dbReference>
<dbReference type="GO" id="GO:0009228">
    <property type="term" value="P:thiamine biosynthetic process"/>
    <property type="evidence" value="ECO:0007669"/>
    <property type="project" value="UniProtKB-KW"/>
</dbReference>
<evidence type="ECO:0000313" key="14">
    <source>
        <dbReference type="EMBL" id="HGI30422.1"/>
    </source>
</evidence>
<keyword evidence="5 10" id="KW-0460">Magnesium</keyword>
<comment type="catalytic activity">
    <reaction evidence="7 10 11">
        <text>4-methyl-5-(2-phosphooxyethyl)-thiazole + 4-amino-2-methyl-5-(diphosphooxymethyl)pyrimidine + H(+) = thiamine phosphate + diphosphate</text>
        <dbReference type="Rhea" id="RHEA:22328"/>
        <dbReference type="ChEBI" id="CHEBI:15378"/>
        <dbReference type="ChEBI" id="CHEBI:33019"/>
        <dbReference type="ChEBI" id="CHEBI:37575"/>
        <dbReference type="ChEBI" id="CHEBI:57841"/>
        <dbReference type="ChEBI" id="CHEBI:58296"/>
        <dbReference type="EC" id="2.5.1.3"/>
    </reaction>
</comment>
<keyword evidence="6 10" id="KW-0784">Thiamine biosynthesis</keyword>
<feature type="binding site" evidence="10">
    <location>
        <position position="87"/>
    </location>
    <ligand>
        <name>Mg(2+)</name>
        <dbReference type="ChEBI" id="CHEBI:18420"/>
    </ligand>
</feature>
<comment type="catalytic activity">
    <reaction evidence="8 10 11">
        <text>2-(2-carboxy-4-methylthiazol-5-yl)ethyl phosphate + 4-amino-2-methyl-5-(diphosphooxymethyl)pyrimidine + 2 H(+) = thiamine phosphate + CO2 + diphosphate</text>
        <dbReference type="Rhea" id="RHEA:47848"/>
        <dbReference type="ChEBI" id="CHEBI:15378"/>
        <dbReference type="ChEBI" id="CHEBI:16526"/>
        <dbReference type="ChEBI" id="CHEBI:33019"/>
        <dbReference type="ChEBI" id="CHEBI:37575"/>
        <dbReference type="ChEBI" id="CHEBI:57841"/>
        <dbReference type="ChEBI" id="CHEBI:62890"/>
        <dbReference type="EC" id="2.5.1.3"/>
    </reaction>
</comment>
<comment type="caution">
    <text evidence="14">The sequence shown here is derived from an EMBL/GenBank/DDBJ whole genome shotgun (WGS) entry which is preliminary data.</text>
</comment>
<feature type="binding site" evidence="10">
    <location>
        <position position="134"/>
    </location>
    <ligand>
        <name>4-amino-2-methyl-5-(diphosphooxymethyl)pyrimidine</name>
        <dbReference type="ChEBI" id="CHEBI:57841"/>
    </ligand>
</feature>
<evidence type="ECO:0000256" key="5">
    <source>
        <dbReference type="ARBA" id="ARBA00022842"/>
    </source>
</evidence>
<comment type="function">
    <text evidence="1 10">Condenses 4-methyl-5-(beta-hydroxyethyl)thiazole monophosphate (THZ-P) and 2-methyl-4-amino-5-hydroxymethyl pyrimidine pyrophosphate (HMP-PP) to form thiamine monophosphate (TMP).</text>
</comment>
<dbReference type="EC" id="2.5.1.3" evidence="10"/>
<sequence length="213" mass="23209">MKDFSLYVITDRRIQKRKNLEVVEEAIAGGASVIQLREKEVSTREFLEEALLLRDCTRRHGVLFIVNDRLDIALASDADGVHLGPDDMPLEYARRIAPHLILGYSCDTVEEAQRAEHLGAHYLGVGTVFPTTTKRDAGAPIGLERLREIKKAVSIPVVAIGGITLENLEAVLATGVDGVAVVSAVVGAPSVRDAACAFRKKIDAFRRQYHGAP</sequence>
<reference evidence="14" key="1">
    <citation type="journal article" date="2020" name="mSystems">
        <title>Genome- and Community-Level Interaction Insights into Carbon Utilization and Element Cycling Functions of Hydrothermarchaeota in Hydrothermal Sediment.</title>
        <authorList>
            <person name="Zhou Z."/>
            <person name="Liu Y."/>
            <person name="Xu W."/>
            <person name="Pan J."/>
            <person name="Luo Z.H."/>
            <person name="Li M."/>
        </authorList>
    </citation>
    <scope>NUCLEOTIDE SEQUENCE [LARGE SCALE GENOMIC DNA]</scope>
    <source>
        <strain evidence="14">SpSt-747</strain>
    </source>
</reference>
<feature type="binding site" evidence="10">
    <location>
        <position position="67"/>
    </location>
    <ligand>
        <name>4-amino-2-methyl-5-(diphosphooxymethyl)pyrimidine</name>
        <dbReference type="ChEBI" id="CHEBI:57841"/>
    </ligand>
</feature>
<feature type="binding site" evidence="10">
    <location>
        <begin position="131"/>
        <end position="133"/>
    </location>
    <ligand>
        <name>2-[(2R,5Z)-2-carboxy-4-methylthiazol-5(2H)-ylidene]ethyl phosphate</name>
        <dbReference type="ChEBI" id="CHEBI:62899"/>
    </ligand>
</feature>
<dbReference type="SUPFAM" id="SSF51391">
    <property type="entry name" value="Thiamin phosphate synthase"/>
    <property type="match status" value="1"/>
</dbReference>
<evidence type="ECO:0000256" key="7">
    <source>
        <dbReference type="ARBA" id="ARBA00047334"/>
    </source>
</evidence>
<dbReference type="GO" id="GO:0009229">
    <property type="term" value="P:thiamine diphosphate biosynthetic process"/>
    <property type="evidence" value="ECO:0007669"/>
    <property type="project" value="UniProtKB-UniRule"/>
</dbReference>
<evidence type="ECO:0000256" key="8">
    <source>
        <dbReference type="ARBA" id="ARBA00047851"/>
    </source>
</evidence>
<dbReference type="GO" id="GO:0005737">
    <property type="term" value="C:cytoplasm"/>
    <property type="evidence" value="ECO:0007669"/>
    <property type="project" value="TreeGrafter"/>
</dbReference>
<evidence type="ECO:0000256" key="9">
    <source>
        <dbReference type="ARBA" id="ARBA00047883"/>
    </source>
</evidence>
<keyword evidence="4 10" id="KW-0479">Metal-binding</keyword>
<dbReference type="InterPro" id="IPR036206">
    <property type="entry name" value="ThiamineP_synth_sf"/>
</dbReference>
<evidence type="ECO:0000256" key="2">
    <source>
        <dbReference type="ARBA" id="ARBA00005165"/>
    </source>
</evidence>
<evidence type="ECO:0000259" key="13">
    <source>
        <dbReference type="Pfam" id="PF02581"/>
    </source>
</evidence>
<comment type="cofactor">
    <cofactor evidence="10">
        <name>Mg(2+)</name>
        <dbReference type="ChEBI" id="CHEBI:18420"/>
    </cofactor>
    <text evidence="10">Binds 1 Mg(2+) ion per subunit.</text>
</comment>
<feature type="binding site" evidence="10">
    <location>
        <position position="162"/>
    </location>
    <ligand>
        <name>2-[(2R,5Z)-2-carboxy-4-methylthiazol-5(2H)-ylidene]ethyl phosphate</name>
        <dbReference type="ChEBI" id="CHEBI:62899"/>
    </ligand>
</feature>
<evidence type="ECO:0000256" key="10">
    <source>
        <dbReference type="HAMAP-Rule" id="MF_00097"/>
    </source>
</evidence>
<dbReference type="InterPro" id="IPR022998">
    <property type="entry name" value="ThiamineP_synth_TenI"/>
</dbReference>
<dbReference type="NCBIfam" id="TIGR00693">
    <property type="entry name" value="thiE"/>
    <property type="match status" value="1"/>
</dbReference>
<dbReference type="InterPro" id="IPR013785">
    <property type="entry name" value="Aldolase_TIM"/>
</dbReference>